<gene>
    <name evidence="3" type="ORF">NESG_00467</name>
</gene>
<dbReference type="InterPro" id="IPR004521">
    <property type="entry name" value="Uncharacterised_CHP00451"/>
</dbReference>
<protein>
    <recommendedName>
        <fullName evidence="1">Translation machinery-associated protein 20</fullName>
    </recommendedName>
</protein>
<dbReference type="RefSeq" id="XP_052905944.1">
    <property type="nucleotide sequence ID" value="XM_053048119.1"/>
</dbReference>
<comment type="function">
    <text evidence="1">Involved in translation.</text>
</comment>
<organism evidence="3 4">
    <name type="scientific">Nematocida ausubeli (strain ATCC PRA-371 / ERTm2)</name>
    <name type="common">Nematode killer fungus</name>
    <dbReference type="NCBI Taxonomy" id="1913371"/>
    <lineage>
        <taxon>Eukaryota</taxon>
        <taxon>Fungi</taxon>
        <taxon>Fungi incertae sedis</taxon>
        <taxon>Microsporidia</taxon>
        <taxon>Nematocida</taxon>
    </lineage>
</organism>
<dbReference type="NCBIfam" id="TIGR00451">
    <property type="entry name" value="unchar_dom_2"/>
    <property type="match status" value="1"/>
</dbReference>
<dbReference type="PIRSF" id="PIRSF005067">
    <property type="entry name" value="Tma_RNA-bind_prd"/>
    <property type="match status" value="1"/>
</dbReference>
<dbReference type="GO" id="GO:0005737">
    <property type="term" value="C:cytoplasm"/>
    <property type="evidence" value="ECO:0007669"/>
    <property type="project" value="UniProtKB-SubCell"/>
</dbReference>
<dbReference type="SMART" id="SM00359">
    <property type="entry name" value="PUA"/>
    <property type="match status" value="1"/>
</dbReference>
<comment type="subcellular location">
    <subcellularLocation>
        <location evidence="1">Cytoplasm</location>
    </subcellularLocation>
</comment>
<dbReference type="Pfam" id="PF01472">
    <property type="entry name" value="PUA"/>
    <property type="match status" value="1"/>
</dbReference>
<dbReference type="OrthoDB" id="10249667at2759"/>
<evidence type="ECO:0000313" key="3">
    <source>
        <dbReference type="EMBL" id="KFG27389.1"/>
    </source>
</evidence>
<evidence type="ECO:0000256" key="1">
    <source>
        <dbReference type="PIRNR" id="PIRNR005067"/>
    </source>
</evidence>
<dbReference type="PANTHER" id="PTHR22798:SF0">
    <property type="entry name" value="MALIGNANT T-CELL-AMPLIFIED SEQUENCE 1"/>
    <property type="match status" value="1"/>
</dbReference>
<accession>A0A086J5H1</accession>
<dbReference type="SUPFAM" id="SSF88697">
    <property type="entry name" value="PUA domain-like"/>
    <property type="match status" value="1"/>
</dbReference>
<keyword evidence="4" id="KW-1185">Reference proteome</keyword>
<dbReference type="GeneID" id="77675440"/>
<dbReference type="AlphaFoldDB" id="A0A086J5H1"/>
<reference evidence="3 4" key="1">
    <citation type="journal article" date="2014" name="Genome Announc.">
        <title>Genome Sequence of the Microsporidian Species Nematocida sp1 Strain ERTm6 (ATCC PRA-372).</title>
        <authorList>
            <person name="Bakowski M.A."/>
            <person name="Priest M."/>
            <person name="Young S."/>
            <person name="Cuomo C.A."/>
            <person name="Troemel E.R."/>
        </authorList>
    </citation>
    <scope>NUCLEOTIDE SEQUENCE [LARGE SCALE GENOMIC DNA]</scope>
    <source>
        <strain evidence="3 4">ERTm6</strain>
    </source>
</reference>
<feature type="domain" description="PUA" evidence="2">
    <location>
        <begin position="78"/>
        <end position="156"/>
    </location>
</feature>
<sequence>MFLPTTKNRLSKALAKQIKGQFTTDLSILLGKEDVLETIKTEEKEQFILRNNTPIFKVSGTAYIPLLKCVHIVPDILPKVVVDAGAIKYLINGADLMAPGLLHSTSTYPAVSVGDIVGIYGYGKINALGVGVVAMDNEEVNTQRTGIAIKIINRLGDKIYSYA</sequence>
<dbReference type="GO" id="GO:0003723">
    <property type="term" value="F:RNA binding"/>
    <property type="evidence" value="ECO:0007669"/>
    <property type="project" value="InterPro"/>
</dbReference>
<evidence type="ECO:0000259" key="2">
    <source>
        <dbReference type="SMART" id="SM00359"/>
    </source>
</evidence>
<dbReference type="GO" id="GO:0001731">
    <property type="term" value="P:formation of translation preinitiation complex"/>
    <property type="evidence" value="ECO:0007669"/>
    <property type="project" value="TreeGrafter"/>
</dbReference>
<comment type="caution">
    <text evidence="3">The sequence shown here is derived from an EMBL/GenBank/DDBJ whole genome shotgun (WGS) entry which is preliminary data.</text>
</comment>
<keyword evidence="1" id="KW-0963">Cytoplasm</keyword>
<comment type="similarity">
    <text evidence="1">Belongs to the TMA20 family.</text>
</comment>
<name>A0A086J5H1_NEMA1</name>
<dbReference type="InterPro" id="IPR016437">
    <property type="entry name" value="MCT-1/Tma20"/>
</dbReference>
<dbReference type="PANTHER" id="PTHR22798">
    <property type="entry name" value="MCT-1 PROTEIN"/>
    <property type="match status" value="1"/>
</dbReference>
<proteinExistence type="inferred from homology"/>
<dbReference type="InterPro" id="IPR002478">
    <property type="entry name" value="PUA"/>
</dbReference>
<dbReference type="InterPro" id="IPR015947">
    <property type="entry name" value="PUA-like_sf"/>
</dbReference>
<evidence type="ECO:0000313" key="4">
    <source>
        <dbReference type="Proteomes" id="UP000054524"/>
    </source>
</evidence>
<dbReference type="EMBL" id="AKIJ01000001">
    <property type="protein sequence ID" value="KFG27389.1"/>
    <property type="molecule type" value="Genomic_DNA"/>
</dbReference>
<dbReference type="Proteomes" id="UP000054524">
    <property type="component" value="Unassembled WGS sequence"/>
</dbReference>
<dbReference type="Gene3D" id="3.10.400.20">
    <property type="match status" value="1"/>
</dbReference>
<dbReference type="PROSITE" id="PS50890">
    <property type="entry name" value="PUA"/>
    <property type="match status" value="1"/>
</dbReference>
<dbReference type="HOGENOM" id="CLU_090468_1_1_1"/>